<evidence type="ECO:0000256" key="1">
    <source>
        <dbReference type="SAM" id="MobiDB-lite"/>
    </source>
</evidence>
<dbReference type="Gene3D" id="2.60.40.420">
    <property type="entry name" value="Cupredoxins - blue copper proteins"/>
    <property type="match status" value="1"/>
</dbReference>
<dbReference type="Pfam" id="PF13473">
    <property type="entry name" value="Cupredoxin_1"/>
    <property type="match status" value="1"/>
</dbReference>
<dbReference type="Proteomes" id="UP000442707">
    <property type="component" value="Unassembled WGS sequence"/>
</dbReference>
<name>A0A6H9V7U8_9ACTN</name>
<dbReference type="PANTHER" id="PTHR36507:SF1">
    <property type="entry name" value="BLL1555 PROTEIN"/>
    <property type="match status" value="1"/>
</dbReference>
<evidence type="ECO:0000313" key="3">
    <source>
        <dbReference type="EMBL" id="KAB1148858.1"/>
    </source>
</evidence>
<accession>A0A6H9V7U8</accession>
<dbReference type="InterPro" id="IPR008972">
    <property type="entry name" value="Cupredoxin"/>
</dbReference>
<evidence type="ECO:0000313" key="4">
    <source>
        <dbReference type="Proteomes" id="UP000442707"/>
    </source>
</evidence>
<reference evidence="3 4" key="1">
    <citation type="submission" date="2019-09" db="EMBL/GenBank/DDBJ databases">
        <title>Screening of Novel Bioactive Compounds from Soil-Associated.</title>
        <authorList>
            <person name="Zhao S."/>
        </authorList>
    </citation>
    <scope>NUCLEOTIDE SEQUENCE [LARGE SCALE GENOMIC DNA]</scope>
    <source>
        <strain evidence="3 4">HIT-DPA4</strain>
    </source>
</reference>
<dbReference type="AlphaFoldDB" id="A0A6H9V7U8"/>
<feature type="domain" description="EfeO-type cupredoxin-like" evidence="2">
    <location>
        <begin position="20"/>
        <end position="109"/>
    </location>
</feature>
<sequence>MLATACSNGDDQPASPSPAPSSSATAGTQSITMENFAFSPADLQVRPGEKITVVNKDSAAHTVTATEGDTFDTGNIPGGKSGTFTAPAEAGEYAFVCTFHPNMTGTLIVR</sequence>
<protein>
    <recommendedName>
        <fullName evidence="2">EfeO-type cupredoxin-like domain-containing protein</fullName>
    </recommendedName>
</protein>
<comment type="caution">
    <text evidence="3">The sequence shown here is derived from an EMBL/GenBank/DDBJ whole genome shotgun (WGS) entry which is preliminary data.</text>
</comment>
<evidence type="ECO:0000259" key="2">
    <source>
        <dbReference type="Pfam" id="PF13473"/>
    </source>
</evidence>
<gene>
    <name evidence="3" type="ORF">F7R91_07555</name>
</gene>
<dbReference type="SUPFAM" id="SSF49503">
    <property type="entry name" value="Cupredoxins"/>
    <property type="match status" value="1"/>
</dbReference>
<dbReference type="PANTHER" id="PTHR36507">
    <property type="entry name" value="BLL1555 PROTEIN"/>
    <property type="match status" value="1"/>
</dbReference>
<organism evidence="3 4">
    <name type="scientific">Streptomyces luteolifulvus</name>
    <dbReference type="NCBI Taxonomy" id="2615112"/>
    <lineage>
        <taxon>Bacteria</taxon>
        <taxon>Bacillati</taxon>
        <taxon>Actinomycetota</taxon>
        <taxon>Actinomycetes</taxon>
        <taxon>Kitasatosporales</taxon>
        <taxon>Streptomycetaceae</taxon>
        <taxon>Streptomyces</taxon>
    </lineage>
</organism>
<dbReference type="EMBL" id="VZRB01000004">
    <property type="protein sequence ID" value="KAB1148858.1"/>
    <property type="molecule type" value="Genomic_DNA"/>
</dbReference>
<proteinExistence type="predicted"/>
<keyword evidence="4" id="KW-1185">Reference proteome</keyword>
<feature type="region of interest" description="Disordered" evidence="1">
    <location>
        <begin position="1"/>
        <end position="28"/>
    </location>
</feature>
<feature type="compositionally biased region" description="Low complexity" evidence="1">
    <location>
        <begin position="9"/>
        <end position="28"/>
    </location>
</feature>
<dbReference type="InterPro" id="IPR028096">
    <property type="entry name" value="EfeO_Cupredoxin"/>
</dbReference>
<dbReference type="InterPro" id="IPR052721">
    <property type="entry name" value="ET_Amicyanin"/>
</dbReference>